<dbReference type="SUPFAM" id="SSF52540">
    <property type="entry name" value="P-loop containing nucleoside triphosphate hydrolases"/>
    <property type="match status" value="1"/>
</dbReference>
<dbReference type="InterPro" id="IPR011990">
    <property type="entry name" value="TPR-like_helical_dom_sf"/>
</dbReference>
<name>A0A3M2M193_9ACTN</name>
<dbReference type="Proteomes" id="UP000278673">
    <property type="component" value="Unassembled WGS sequence"/>
</dbReference>
<evidence type="ECO:0000313" key="2">
    <source>
        <dbReference type="EMBL" id="RMI43401.1"/>
    </source>
</evidence>
<dbReference type="InterPro" id="IPR019734">
    <property type="entry name" value="TPR_rpt"/>
</dbReference>
<dbReference type="EMBL" id="RFFJ01000024">
    <property type="protein sequence ID" value="RMI43401.1"/>
    <property type="molecule type" value="Genomic_DNA"/>
</dbReference>
<dbReference type="SUPFAM" id="SSF48452">
    <property type="entry name" value="TPR-like"/>
    <property type="match status" value="1"/>
</dbReference>
<dbReference type="PANTHER" id="PTHR47691">
    <property type="entry name" value="REGULATOR-RELATED"/>
    <property type="match status" value="1"/>
</dbReference>
<gene>
    <name evidence="2" type="ORF">EBN88_07150</name>
</gene>
<evidence type="ECO:0000256" key="1">
    <source>
        <dbReference type="SAM" id="MobiDB-lite"/>
    </source>
</evidence>
<accession>A0A3M2M193</accession>
<dbReference type="GO" id="GO:0043531">
    <property type="term" value="F:ADP binding"/>
    <property type="evidence" value="ECO:0007669"/>
    <property type="project" value="InterPro"/>
</dbReference>
<dbReference type="PANTHER" id="PTHR47691:SF3">
    <property type="entry name" value="HTH-TYPE TRANSCRIPTIONAL REGULATOR RV0890C-RELATED"/>
    <property type="match status" value="1"/>
</dbReference>
<organism evidence="2 3">
    <name type="scientific">Streptomyces triticirhizae</name>
    <dbReference type="NCBI Taxonomy" id="2483353"/>
    <lineage>
        <taxon>Bacteria</taxon>
        <taxon>Bacillati</taxon>
        <taxon>Actinomycetota</taxon>
        <taxon>Actinomycetes</taxon>
        <taxon>Kitasatosporales</taxon>
        <taxon>Streptomycetaceae</taxon>
        <taxon>Streptomyces</taxon>
    </lineage>
</organism>
<dbReference type="GO" id="GO:0005524">
    <property type="term" value="F:ATP binding"/>
    <property type="evidence" value="ECO:0007669"/>
    <property type="project" value="UniProtKB-KW"/>
</dbReference>
<feature type="compositionally biased region" description="Basic and acidic residues" evidence="1">
    <location>
        <begin position="444"/>
        <end position="459"/>
    </location>
</feature>
<reference evidence="2 3" key="1">
    <citation type="submission" date="2018-10" db="EMBL/GenBank/DDBJ databases">
        <title>Isolation, diversity and antifungal activity of actinobacteria from wheat.</title>
        <authorList>
            <person name="Han C."/>
        </authorList>
    </citation>
    <scope>NUCLEOTIDE SEQUENCE [LARGE SCALE GENOMIC DNA]</scope>
    <source>
        <strain evidence="2 3">NEAU-YY642</strain>
    </source>
</reference>
<feature type="region of interest" description="Disordered" evidence="1">
    <location>
        <begin position="1"/>
        <end position="89"/>
    </location>
</feature>
<protein>
    <submittedName>
        <fullName evidence="2">ATP-binding protein</fullName>
    </submittedName>
</protein>
<dbReference type="PRINTS" id="PR00364">
    <property type="entry name" value="DISEASERSIST"/>
</dbReference>
<dbReference type="SMART" id="SM00028">
    <property type="entry name" value="TPR"/>
    <property type="match status" value="3"/>
</dbReference>
<comment type="caution">
    <text evidence="2">The sequence shown here is derived from an EMBL/GenBank/DDBJ whole genome shotgun (WGS) entry which is preliminary data.</text>
</comment>
<dbReference type="Gene3D" id="3.40.50.300">
    <property type="entry name" value="P-loop containing nucleotide triphosphate hydrolases"/>
    <property type="match status" value="1"/>
</dbReference>
<dbReference type="Pfam" id="PF13424">
    <property type="entry name" value="TPR_12"/>
    <property type="match status" value="1"/>
</dbReference>
<dbReference type="InterPro" id="IPR027417">
    <property type="entry name" value="P-loop_NTPase"/>
</dbReference>
<dbReference type="AlphaFoldDB" id="A0A3M2M193"/>
<dbReference type="Gene3D" id="1.25.40.10">
    <property type="entry name" value="Tetratricopeptide repeat domain"/>
    <property type="match status" value="1"/>
</dbReference>
<feature type="region of interest" description="Disordered" evidence="1">
    <location>
        <begin position="442"/>
        <end position="461"/>
    </location>
</feature>
<keyword evidence="2" id="KW-0067">ATP-binding</keyword>
<keyword evidence="2" id="KW-0547">Nucleotide-binding</keyword>
<keyword evidence="3" id="KW-1185">Reference proteome</keyword>
<evidence type="ECO:0000313" key="3">
    <source>
        <dbReference type="Proteomes" id="UP000278673"/>
    </source>
</evidence>
<proteinExistence type="predicted"/>
<sequence length="894" mass="96532">MSLPSLRASASDASGLPYFRRCRCRSGPGATRRGGGPGPDRPQTCTERDQLAPIVTPTTDNAPASMTRGDGSSGRPPRRSRSMSEGADTMPRAWSWGWTMDPMGSVLAMVDTAVSGYLSGAADVAGQRLANRLLGFASRAREGTDEPVPTLPTTPDERRQLAAELHRLASGSTDLGAELARLVEEAEAMARAGRAPLAVPRMLPAVTRHFTDRDLVRARLGALLEAVADAPGGSPVVGAPTVAALVGPGGVGKSATALDCAHRLKDRFPDGQLYAPLRGASAATAVSPADVLTAFLRALDPRGPQPTGGLDELAARFRDTVAGRRLLVLLDDAHSASQVLPLLPAHPEALVLVTSRRRLRGLGMDPGAEIITLGPLEPPHDQLLLARVAGREAEDASALGEVAAHCGGMPLALCETGSLLREREHLSVTTVGRRLAEWTAARPQEGDNREDTMTDRGRPDPVWASTEVSYSELSTDTARLLRLTALWPWPAITPGLAAAMAGLDEEGARAGLEELASVHLLEEFGEERYRFHDAVRRFGAARAEGEESERERARAMRLAVLWVLGRTAERAFRVLPDRWWLGPAFARLSLPADRPREDAALALRALDAERETLWAAVDAAARYGLDEQTWQLAEASWPLHLRLGYHERLVATHAKGAEAAARHAAEAYGDPMAEGRMLVEQAYGYLGLGRFAEAEEALERALAADRRAEHRRGQASALEMRGLLRLRQWRCQEALDLFTEAMAVLRAIRPGEVGAEDVPRAVALLEHNRGRAMRPLRPYPEVVDQLNAALVALREVNDPYNEGRVYTSLGETHLEAGALPDARICLDRAIEKMAAADARPYWIDALELRARVAREDGDAAAERADLTAAEALAARGADHPTVRRLRERLAQLDG</sequence>